<name>A0A853BA75_9PSEU</name>
<comment type="function">
    <text evidence="9">May be a proton symporter involved in the uptake of osmolytes such as proline and glycine betaine.</text>
</comment>
<evidence type="ECO:0000256" key="12">
    <source>
        <dbReference type="SAM" id="Phobius"/>
    </source>
</evidence>
<dbReference type="InterPro" id="IPR020846">
    <property type="entry name" value="MFS_dom"/>
</dbReference>
<feature type="transmembrane region" description="Helical" evidence="12">
    <location>
        <begin position="234"/>
        <end position="255"/>
    </location>
</feature>
<protein>
    <recommendedName>
        <fullName evidence="10">Putative proline/betaine transporter</fullName>
    </recommendedName>
</protein>
<keyword evidence="4" id="KW-1003">Cell membrane</keyword>
<dbReference type="PROSITE" id="PS50850">
    <property type="entry name" value="MFS"/>
    <property type="match status" value="1"/>
</dbReference>
<dbReference type="Gene3D" id="1.20.1250.20">
    <property type="entry name" value="MFS general substrate transporter like domains"/>
    <property type="match status" value="2"/>
</dbReference>
<evidence type="ECO:0000256" key="8">
    <source>
        <dbReference type="ARBA" id="ARBA00023136"/>
    </source>
</evidence>
<organism evidence="14 15">
    <name type="scientific">Amycolatopsis endophytica</name>
    <dbReference type="NCBI Taxonomy" id="860233"/>
    <lineage>
        <taxon>Bacteria</taxon>
        <taxon>Bacillati</taxon>
        <taxon>Actinomycetota</taxon>
        <taxon>Actinomycetes</taxon>
        <taxon>Pseudonocardiales</taxon>
        <taxon>Pseudonocardiaceae</taxon>
        <taxon>Amycolatopsis</taxon>
    </lineage>
</organism>
<evidence type="ECO:0000259" key="13">
    <source>
        <dbReference type="PROSITE" id="PS50850"/>
    </source>
</evidence>
<feature type="transmembrane region" description="Helical" evidence="12">
    <location>
        <begin position="147"/>
        <end position="168"/>
    </location>
</feature>
<dbReference type="RefSeq" id="WP_179775485.1">
    <property type="nucleotide sequence ID" value="NZ_JACCFK010000001.1"/>
</dbReference>
<feature type="transmembrane region" description="Helical" evidence="12">
    <location>
        <begin position="300"/>
        <end position="319"/>
    </location>
</feature>
<feature type="transmembrane region" description="Helical" evidence="12">
    <location>
        <begin position="180"/>
        <end position="201"/>
    </location>
</feature>
<dbReference type="Pfam" id="PF07690">
    <property type="entry name" value="MFS_1"/>
    <property type="match status" value="1"/>
</dbReference>
<feature type="transmembrane region" description="Helical" evidence="12">
    <location>
        <begin position="363"/>
        <end position="386"/>
    </location>
</feature>
<evidence type="ECO:0000256" key="4">
    <source>
        <dbReference type="ARBA" id="ARBA00022475"/>
    </source>
</evidence>
<evidence type="ECO:0000256" key="5">
    <source>
        <dbReference type="ARBA" id="ARBA00022692"/>
    </source>
</evidence>
<evidence type="ECO:0000256" key="1">
    <source>
        <dbReference type="ARBA" id="ARBA00004651"/>
    </source>
</evidence>
<keyword evidence="8 12" id="KW-0472">Membrane</keyword>
<feature type="transmembrane region" description="Helical" evidence="12">
    <location>
        <begin position="46"/>
        <end position="69"/>
    </location>
</feature>
<dbReference type="InterPro" id="IPR036259">
    <property type="entry name" value="MFS_trans_sf"/>
</dbReference>
<dbReference type="AlphaFoldDB" id="A0A853BA75"/>
<feature type="transmembrane region" description="Helical" evidence="12">
    <location>
        <begin position="392"/>
        <end position="412"/>
    </location>
</feature>
<gene>
    <name evidence="14" type="ORF">HNR02_004940</name>
</gene>
<comment type="subcellular location">
    <subcellularLocation>
        <location evidence="1">Cell membrane</location>
        <topology evidence="1">Multi-pass membrane protein</topology>
    </subcellularLocation>
</comment>
<keyword evidence="7 12" id="KW-1133">Transmembrane helix</keyword>
<feature type="transmembrane region" description="Helical" evidence="12">
    <location>
        <begin position="325"/>
        <end position="351"/>
    </location>
</feature>
<evidence type="ECO:0000313" key="14">
    <source>
        <dbReference type="EMBL" id="NYI91617.1"/>
    </source>
</evidence>
<comment type="caution">
    <text evidence="14">The sequence shown here is derived from an EMBL/GenBank/DDBJ whole genome shotgun (WGS) entry which is preliminary data.</text>
</comment>
<evidence type="ECO:0000256" key="7">
    <source>
        <dbReference type="ARBA" id="ARBA00022989"/>
    </source>
</evidence>
<proteinExistence type="inferred from homology"/>
<evidence type="ECO:0000256" key="9">
    <source>
        <dbReference type="ARBA" id="ARBA00037295"/>
    </source>
</evidence>
<dbReference type="PANTHER" id="PTHR43528:SF1">
    <property type="entry name" value="ALPHA-KETOGLUTARATE PERMEASE"/>
    <property type="match status" value="1"/>
</dbReference>
<dbReference type="InterPro" id="IPR011701">
    <property type="entry name" value="MFS"/>
</dbReference>
<feature type="region of interest" description="Disordered" evidence="11">
    <location>
        <begin position="422"/>
        <end position="444"/>
    </location>
</feature>
<feature type="transmembrane region" description="Helical" evidence="12">
    <location>
        <begin position="110"/>
        <end position="135"/>
    </location>
</feature>
<dbReference type="PROSITE" id="PS00217">
    <property type="entry name" value="SUGAR_TRANSPORT_2"/>
    <property type="match status" value="1"/>
</dbReference>
<dbReference type="FunFam" id="1.20.1250.20:FF:000001">
    <property type="entry name" value="Dicarboxylate MFS transporter"/>
    <property type="match status" value="1"/>
</dbReference>
<dbReference type="GO" id="GO:0005886">
    <property type="term" value="C:plasma membrane"/>
    <property type="evidence" value="ECO:0007669"/>
    <property type="project" value="UniProtKB-SubCell"/>
</dbReference>
<reference evidence="14 15" key="1">
    <citation type="submission" date="2020-07" db="EMBL/GenBank/DDBJ databases">
        <title>Sequencing the genomes of 1000 actinobacteria strains.</title>
        <authorList>
            <person name="Klenk H.-P."/>
        </authorList>
    </citation>
    <scope>NUCLEOTIDE SEQUENCE [LARGE SCALE GENOMIC DNA]</scope>
    <source>
        <strain evidence="14 15">DSM 104006</strain>
    </source>
</reference>
<feature type="domain" description="Major facilitator superfamily (MFS) profile" evidence="13">
    <location>
        <begin position="8"/>
        <end position="416"/>
    </location>
</feature>
<keyword evidence="3" id="KW-0813">Transport</keyword>
<evidence type="ECO:0000256" key="3">
    <source>
        <dbReference type="ARBA" id="ARBA00022448"/>
    </source>
</evidence>
<sequence>MSTTARRTSVAGGIGNFIEWFDYGIYGFLAVTISTVFFPASDPTAALLATFGVFALPVITRPLGGVVFARFGDRIGRKRTLAIVLIMMSLSTAALGAIPGYATIGVAAPVLLIVARIVQGFSAGGEYAGGAALIAESVPARRRGLMVSLMPSSTGFGLLAGSLFSFVLTRTLTAQELASWGWRVGFLVALPLGVVGLYIRLKLEETEAFRELENREQVARSPVRETLRTQPANVLKVAAITLGQTVCYYVMLVYTPTFLETEHGYSSAASLLTTSIAIAAYAITIPVAGAVSDRIGRKPLLFGASIAVLVLVIPAFLIIPGSAVGIVALLQFAVGGLALGCYSGPLVSTWVELFPTRVRYTGVSLGFNLSVIASVSSPFVLTWLISVTGNDLMPAWYVVVAMAVSLATLFFLPETAPGKTGRDLVRTTDAGSDQRDDERSPSTS</sequence>
<dbReference type="GO" id="GO:0015293">
    <property type="term" value="F:symporter activity"/>
    <property type="evidence" value="ECO:0007669"/>
    <property type="project" value="UniProtKB-KW"/>
</dbReference>
<keyword evidence="15" id="KW-1185">Reference proteome</keyword>
<evidence type="ECO:0000256" key="10">
    <source>
        <dbReference type="ARBA" id="ARBA00039918"/>
    </source>
</evidence>
<evidence type="ECO:0000256" key="6">
    <source>
        <dbReference type="ARBA" id="ARBA00022847"/>
    </source>
</evidence>
<dbReference type="Proteomes" id="UP000549616">
    <property type="component" value="Unassembled WGS sequence"/>
</dbReference>
<feature type="transmembrane region" description="Helical" evidence="12">
    <location>
        <begin position="267"/>
        <end position="288"/>
    </location>
</feature>
<dbReference type="InterPro" id="IPR005829">
    <property type="entry name" value="Sugar_transporter_CS"/>
</dbReference>
<keyword evidence="5 12" id="KW-0812">Transmembrane</keyword>
<feature type="transmembrane region" description="Helical" evidence="12">
    <location>
        <begin position="81"/>
        <end position="104"/>
    </location>
</feature>
<dbReference type="PANTHER" id="PTHR43528">
    <property type="entry name" value="ALPHA-KETOGLUTARATE PERMEASE"/>
    <property type="match status" value="1"/>
</dbReference>
<evidence type="ECO:0000256" key="11">
    <source>
        <dbReference type="SAM" id="MobiDB-lite"/>
    </source>
</evidence>
<evidence type="ECO:0000313" key="15">
    <source>
        <dbReference type="Proteomes" id="UP000549616"/>
    </source>
</evidence>
<keyword evidence="6" id="KW-0769">Symport</keyword>
<feature type="transmembrane region" description="Helical" evidence="12">
    <location>
        <begin position="20"/>
        <end position="40"/>
    </location>
</feature>
<dbReference type="SUPFAM" id="SSF103473">
    <property type="entry name" value="MFS general substrate transporter"/>
    <property type="match status" value="1"/>
</dbReference>
<accession>A0A853BA75</accession>
<dbReference type="InterPro" id="IPR051084">
    <property type="entry name" value="H+-coupled_symporters"/>
</dbReference>
<dbReference type="EMBL" id="JACCFK010000001">
    <property type="protein sequence ID" value="NYI91617.1"/>
    <property type="molecule type" value="Genomic_DNA"/>
</dbReference>
<dbReference type="PROSITE" id="PS00216">
    <property type="entry name" value="SUGAR_TRANSPORT_1"/>
    <property type="match status" value="1"/>
</dbReference>
<comment type="similarity">
    <text evidence="2">Belongs to the major facilitator superfamily. Metabolite:H+ Symporter (MHS) family (TC 2.A.1.6) family.</text>
</comment>
<evidence type="ECO:0000256" key="2">
    <source>
        <dbReference type="ARBA" id="ARBA00008240"/>
    </source>
</evidence>